<dbReference type="STRING" id="701521.PECL_1463"/>
<dbReference type="InterPro" id="IPR037523">
    <property type="entry name" value="VOC_core"/>
</dbReference>
<reference evidence="2 3" key="1">
    <citation type="journal article" date="2012" name="J. Bacteriol.">
        <title>Complete Genome Sequence of the Beer Spoilage Organism Pediococcus claussenii ATCC BAA-344T.</title>
        <authorList>
            <person name="Pittet V."/>
            <person name="Abegunde T."/>
            <person name="Marfleet T."/>
            <person name="Haakensen M."/>
            <person name="Morrow K."/>
            <person name="Jayaprakash T."/>
            <person name="Schroeder K."/>
            <person name="Trost B."/>
            <person name="Byrns S."/>
            <person name="Bergsveinson J."/>
            <person name="Kusalik A."/>
            <person name="Ziola B."/>
        </authorList>
    </citation>
    <scope>NUCLEOTIDE SEQUENCE [LARGE SCALE GENOMIC DNA]</scope>
    <source>
        <strain evidence="2 3">ATCC BAA-344</strain>
    </source>
</reference>
<evidence type="ECO:0000313" key="2">
    <source>
        <dbReference type="EMBL" id="AEV95687.1"/>
    </source>
</evidence>
<dbReference type="PANTHER" id="PTHR21366:SF14">
    <property type="entry name" value="GLYOXALASE DOMAIN-CONTAINING PROTEIN 5"/>
    <property type="match status" value="1"/>
</dbReference>
<dbReference type="Pfam" id="PF00903">
    <property type="entry name" value="Glyoxalase"/>
    <property type="match status" value="1"/>
</dbReference>
<dbReference type="HOGENOM" id="CLU_046006_4_3_9"/>
<evidence type="ECO:0000313" key="3">
    <source>
        <dbReference type="Proteomes" id="UP000005444"/>
    </source>
</evidence>
<dbReference type="InterPro" id="IPR029068">
    <property type="entry name" value="Glyas_Bleomycin-R_OHBP_Dase"/>
</dbReference>
<dbReference type="Gene3D" id="3.10.180.10">
    <property type="entry name" value="2,3-Dihydroxybiphenyl 1,2-Dioxygenase, domain 1"/>
    <property type="match status" value="1"/>
</dbReference>
<dbReference type="KEGG" id="pce:PECL_1463"/>
<proteinExistence type="predicted"/>
<protein>
    <submittedName>
        <fullName evidence="2">Glyoxalase/Bleomycin resistance /Dioxygenase superfamily protein</fullName>
    </submittedName>
</protein>
<sequence length="124" mass="14016">MNIREIDHITLTVTDIARSERFYHEVFDMPILENAEYAGVRCGKQRIYFVTSKEQPAFKPDTTSIGSVDLCIIAKDPMDSIVNHLKSYFVEIIDGPAKHEATHGTVNSIFIKDPDGNLIEIANY</sequence>
<dbReference type="RefSeq" id="WP_014215881.1">
    <property type="nucleotide sequence ID" value="NC_016605.1"/>
</dbReference>
<name>G8PF08_PEDCP</name>
<gene>
    <name evidence="2" type="ordered locus">PECL_1463</name>
</gene>
<dbReference type="InterPro" id="IPR004360">
    <property type="entry name" value="Glyas_Fos-R_dOase_dom"/>
</dbReference>
<dbReference type="PANTHER" id="PTHR21366">
    <property type="entry name" value="GLYOXALASE FAMILY PROTEIN"/>
    <property type="match status" value="1"/>
</dbReference>
<dbReference type="EMBL" id="CP003137">
    <property type="protein sequence ID" value="AEV95687.1"/>
    <property type="molecule type" value="Genomic_DNA"/>
</dbReference>
<dbReference type="eggNOG" id="COG0346">
    <property type="taxonomic scope" value="Bacteria"/>
</dbReference>
<dbReference type="PROSITE" id="PS51819">
    <property type="entry name" value="VOC"/>
    <property type="match status" value="1"/>
</dbReference>
<dbReference type="Proteomes" id="UP000005444">
    <property type="component" value="Chromosome"/>
</dbReference>
<dbReference type="GO" id="GO:0051213">
    <property type="term" value="F:dioxygenase activity"/>
    <property type="evidence" value="ECO:0007669"/>
    <property type="project" value="UniProtKB-KW"/>
</dbReference>
<dbReference type="SUPFAM" id="SSF54593">
    <property type="entry name" value="Glyoxalase/Bleomycin resistance protein/Dihydroxybiphenyl dioxygenase"/>
    <property type="match status" value="1"/>
</dbReference>
<organism evidence="2 3">
    <name type="scientific">Pediococcus claussenii (strain ATCC BAA-344 / DSM 14800 / JCM 18046 / KCTC 3811 / LMG 21948 / P06)</name>
    <dbReference type="NCBI Taxonomy" id="701521"/>
    <lineage>
        <taxon>Bacteria</taxon>
        <taxon>Bacillati</taxon>
        <taxon>Bacillota</taxon>
        <taxon>Bacilli</taxon>
        <taxon>Lactobacillales</taxon>
        <taxon>Lactobacillaceae</taxon>
        <taxon>Pediococcus</taxon>
    </lineage>
</organism>
<dbReference type="InterPro" id="IPR050383">
    <property type="entry name" value="GlyoxalaseI/FosfomycinResist"/>
</dbReference>
<dbReference type="AlphaFoldDB" id="G8PF08"/>
<dbReference type="PATRIC" id="fig|701521.8.peg.1367"/>
<keyword evidence="3" id="KW-1185">Reference proteome</keyword>
<evidence type="ECO:0000259" key="1">
    <source>
        <dbReference type="PROSITE" id="PS51819"/>
    </source>
</evidence>
<feature type="domain" description="VOC" evidence="1">
    <location>
        <begin position="5"/>
        <end position="124"/>
    </location>
</feature>
<accession>G8PF08</accession>